<dbReference type="RefSeq" id="WP_042234655.1">
    <property type="nucleotide sequence ID" value="NZ_CP026520.1"/>
</dbReference>
<organism evidence="3 4">
    <name type="scientific">Paenibacillus chitinolyticus</name>
    <dbReference type="NCBI Taxonomy" id="79263"/>
    <lineage>
        <taxon>Bacteria</taxon>
        <taxon>Bacillati</taxon>
        <taxon>Bacillota</taxon>
        <taxon>Bacilli</taxon>
        <taxon>Bacillales</taxon>
        <taxon>Paenibacillaceae</taxon>
        <taxon>Paenibacillus</taxon>
    </lineage>
</organism>
<dbReference type="Pfam" id="PF02979">
    <property type="entry name" value="NHase_alpha"/>
    <property type="match status" value="1"/>
</dbReference>
<dbReference type="NCBIfam" id="TIGR03793">
    <property type="entry name" value="leader_NHLP"/>
    <property type="match status" value="1"/>
</dbReference>
<proteinExistence type="predicted"/>
<reference evidence="3 4" key="1">
    <citation type="submission" date="2022-05" db="EMBL/GenBank/DDBJ databases">
        <title>Genome Sequencing of Bee-Associated Microbes.</title>
        <authorList>
            <person name="Dunlap C."/>
        </authorList>
    </citation>
    <scope>NUCLEOTIDE SEQUENCE [LARGE SCALE GENOMIC DNA]</scope>
    <source>
        <strain evidence="3 4">NRRL B-23120</strain>
    </source>
</reference>
<dbReference type="InterPro" id="IPR022513">
    <property type="entry name" value="TOMM_pelo"/>
</dbReference>
<dbReference type="GeneID" id="95378367"/>
<evidence type="ECO:0000259" key="2">
    <source>
        <dbReference type="Pfam" id="PF02979"/>
    </source>
</evidence>
<dbReference type="InterPro" id="IPR036648">
    <property type="entry name" value="CN_Hdrase_a/SCN_Hdrase_g_sf"/>
</dbReference>
<dbReference type="SUPFAM" id="SSF56209">
    <property type="entry name" value="Nitrile hydratase alpha chain"/>
    <property type="match status" value="1"/>
</dbReference>
<evidence type="ECO:0000256" key="1">
    <source>
        <dbReference type="ARBA" id="ARBA00022723"/>
    </source>
</evidence>
<keyword evidence="1" id="KW-0479">Metal-binding</keyword>
<evidence type="ECO:0000313" key="3">
    <source>
        <dbReference type="EMBL" id="MCY9597739.1"/>
    </source>
</evidence>
<dbReference type="EMBL" id="JAMDMJ010000024">
    <property type="protein sequence ID" value="MCY9597739.1"/>
    <property type="molecule type" value="Genomic_DNA"/>
</dbReference>
<dbReference type="InterPro" id="IPR004232">
    <property type="entry name" value="CN_Hdrtase_a/SCN_Hdrlase_g"/>
</dbReference>
<evidence type="ECO:0000313" key="4">
    <source>
        <dbReference type="Proteomes" id="UP001527202"/>
    </source>
</evidence>
<dbReference type="Gene3D" id="3.90.330.10">
    <property type="entry name" value="Nitrile hydratase alpha /Thiocyanate hydrolase gamma"/>
    <property type="match status" value="1"/>
</dbReference>
<gene>
    <name evidence="3" type="ORF">M5X16_18400</name>
</gene>
<accession>A0ABT4FL48</accession>
<protein>
    <submittedName>
        <fullName evidence="3">NHLP leader peptide family RiPP</fullName>
    </submittedName>
</protein>
<sequence>MSLVPAEEILKNQIIEKAWADPEFKKALLNDPKSALKQAFDIELPESADVKVLDEAPGQYFLVIPPNPAEVLSAKSNVNSVW</sequence>
<keyword evidence="4" id="KW-1185">Reference proteome</keyword>
<feature type="domain" description="Nitrile hydratase alpha/Thiocyanate hydrolase gamma" evidence="2">
    <location>
        <begin position="12"/>
        <end position="64"/>
    </location>
</feature>
<name>A0ABT4FL48_9BACL</name>
<dbReference type="Proteomes" id="UP001527202">
    <property type="component" value="Unassembled WGS sequence"/>
</dbReference>
<comment type="caution">
    <text evidence="3">The sequence shown here is derived from an EMBL/GenBank/DDBJ whole genome shotgun (WGS) entry which is preliminary data.</text>
</comment>